<sequence>MSLFTGLSAFPITPATPEGKVIEADLRALIQGVVRGGADSIGLLGSTGTYMFLDRGQRRRAVEIAVAAAGATPVMVGVGALRTDEAQALARDAAEAGAAGLLLAPVSYTPLFDEEVYRHFVAVAAATELPICIYNNPTTTNFTFSPALTGRLAGLSTVTAIKLPLPKSGDIVADLAAYRQAAPRLKIGYSADWGCKDALLAGADGFYSVAGGLFPGRMAALVAAASVGDREDADRLDQAFAPLWTLFRTYGGIRVMHAAANRLGLTAARPPLPILPLDEAAADQVAAATAGLRG</sequence>
<dbReference type="InterPro" id="IPR013785">
    <property type="entry name" value="Aldolase_TIM"/>
</dbReference>
<proteinExistence type="inferred from homology"/>
<feature type="binding site" evidence="5">
    <location>
        <position position="47"/>
    </location>
    <ligand>
        <name>pyruvate</name>
        <dbReference type="ChEBI" id="CHEBI:15361"/>
    </ligand>
</feature>
<evidence type="ECO:0000256" key="1">
    <source>
        <dbReference type="ARBA" id="ARBA00007592"/>
    </source>
</evidence>
<evidence type="ECO:0000313" key="7">
    <source>
        <dbReference type="Proteomes" id="UP000228945"/>
    </source>
</evidence>
<keyword evidence="7" id="KW-1185">Reference proteome</keyword>
<dbReference type="Pfam" id="PF00701">
    <property type="entry name" value="DHDPS"/>
    <property type="match status" value="1"/>
</dbReference>
<evidence type="ECO:0000256" key="5">
    <source>
        <dbReference type="PIRSR" id="PIRSR001365-2"/>
    </source>
</evidence>
<dbReference type="Proteomes" id="UP000228945">
    <property type="component" value="Chromosome"/>
</dbReference>
<dbReference type="CDD" id="cd00408">
    <property type="entry name" value="DHDPS-like"/>
    <property type="match status" value="1"/>
</dbReference>
<evidence type="ECO:0000256" key="4">
    <source>
        <dbReference type="PIRSR" id="PIRSR001365-1"/>
    </source>
</evidence>
<dbReference type="InterPro" id="IPR002220">
    <property type="entry name" value="DapA-like"/>
</dbReference>
<dbReference type="PANTHER" id="PTHR12128">
    <property type="entry name" value="DIHYDRODIPICOLINATE SYNTHASE"/>
    <property type="match status" value="1"/>
</dbReference>
<accession>A0A2D2AXW5</accession>
<dbReference type="AlphaFoldDB" id="A0A2D2AXW5"/>
<name>A0A2D2AXW5_9CAUL</name>
<protein>
    <submittedName>
        <fullName evidence="6">Dihydrodipicolinate synthase family protein</fullName>
    </submittedName>
</protein>
<dbReference type="GO" id="GO:0008840">
    <property type="term" value="F:4-hydroxy-tetrahydrodipicolinate synthase activity"/>
    <property type="evidence" value="ECO:0007669"/>
    <property type="project" value="TreeGrafter"/>
</dbReference>
<dbReference type="PIRSF" id="PIRSF001365">
    <property type="entry name" value="DHDPS"/>
    <property type="match status" value="1"/>
</dbReference>
<gene>
    <name evidence="6" type="ORF">CSW64_10755</name>
</gene>
<dbReference type="SMART" id="SM01130">
    <property type="entry name" value="DHDPS"/>
    <property type="match status" value="1"/>
</dbReference>
<dbReference type="RefSeq" id="WP_099622109.1">
    <property type="nucleotide sequence ID" value="NZ_CP024201.1"/>
</dbReference>
<feature type="active site" description="Proton donor/acceptor" evidence="4">
    <location>
        <position position="134"/>
    </location>
</feature>
<dbReference type="SUPFAM" id="SSF51569">
    <property type="entry name" value="Aldolase"/>
    <property type="match status" value="1"/>
</dbReference>
<dbReference type="Gene3D" id="3.20.20.70">
    <property type="entry name" value="Aldolase class I"/>
    <property type="match status" value="1"/>
</dbReference>
<keyword evidence="2 3" id="KW-0456">Lyase</keyword>
<dbReference type="KEGG" id="cmb:CSW64_10755"/>
<dbReference type="OrthoDB" id="9778880at2"/>
<comment type="similarity">
    <text evidence="1 3">Belongs to the DapA family.</text>
</comment>
<evidence type="ECO:0000256" key="2">
    <source>
        <dbReference type="ARBA" id="ARBA00023239"/>
    </source>
</evidence>
<evidence type="ECO:0000313" key="6">
    <source>
        <dbReference type="EMBL" id="ATQ42856.1"/>
    </source>
</evidence>
<dbReference type="PANTHER" id="PTHR12128:SF66">
    <property type="entry name" value="4-HYDROXY-2-OXOGLUTARATE ALDOLASE, MITOCHONDRIAL"/>
    <property type="match status" value="1"/>
</dbReference>
<reference evidence="6 7" key="1">
    <citation type="submission" date="2017-10" db="EMBL/GenBank/DDBJ databases">
        <title>Genome sequence of Caulobacter mirabilis FWC38.</title>
        <authorList>
            <person name="Fiebig A."/>
            <person name="Crosson S."/>
        </authorList>
    </citation>
    <scope>NUCLEOTIDE SEQUENCE [LARGE SCALE GENOMIC DNA]</scope>
    <source>
        <strain evidence="6 7">FWC 38</strain>
    </source>
</reference>
<dbReference type="GO" id="GO:0005829">
    <property type="term" value="C:cytosol"/>
    <property type="evidence" value="ECO:0007669"/>
    <property type="project" value="TreeGrafter"/>
</dbReference>
<organism evidence="6 7">
    <name type="scientific">Caulobacter mirabilis</name>
    <dbReference type="NCBI Taxonomy" id="69666"/>
    <lineage>
        <taxon>Bacteria</taxon>
        <taxon>Pseudomonadati</taxon>
        <taxon>Pseudomonadota</taxon>
        <taxon>Alphaproteobacteria</taxon>
        <taxon>Caulobacterales</taxon>
        <taxon>Caulobacteraceae</taxon>
        <taxon>Caulobacter</taxon>
    </lineage>
</organism>
<dbReference type="EMBL" id="CP024201">
    <property type="protein sequence ID" value="ATQ42856.1"/>
    <property type="molecule type" value="Genomic_DNA"/>
</dbReference>
<feature type="active site" description="Schiff-base intermediate with substrate" evidence="4">
    <location>
        <position position="162"/>
    </location>
</feature>
<evidence type="ECO:0000256" key="3">
    <source>
        <dbReference type="PIRNR" id="PIRNR001365"/>
    </source>
</evidence>
<dbReference type="PRINTS" id="PR00146">
    <property type="entry name" value="DHPICSNTHASE"/>
</dbReference>